<dbReference type="Proteomes" id="UP000663845">
    <property type="component" value="Unassembled WGS sequence"/>
</dbReference>
<reference evidence="1" key="1">
    <citation type="submission" date="2021-02" db="EMBL/GenBank/DDBJ databases">
        <authorList>
            <person name="Nowell W R."/>
        </authorList>
    </citation>
    <scope>NUCLEOTIDE SEQUENCE</scope>
</reference>
<organism evidence="1 2">
    <name type="scientific">Adineta steineri</name>
    <dbReference type="NCBI Taxonomy" id="433720"/>
    <lineage>
        <taxon>Eukaryota</taxon>
        <taxon>Metazoa</taxon>
        <taxon>Spiralia</taxon>
        <taxon>Gnathifera</taxon>
        <taxon>Rotifera</taxon>
        <taxon>Eurotatoria</taxon>
        <taxon>Bdelloidea</taxon>
        <taxon>Adinetida</taxon>
        <taxon>Adinetidae</taxon>
        <taxon>Adineta</taxon>
    </lineage>
</organism>
<evidence type="ECO:0000313" key="2">
    <source>
        <dbReference type="Proteomes" id="UP000663845"/>
    </source>
</evidence>
<proteinExistence type="predicted"/>
<comment type="caution">
    <text evidence="1">The sequence shown here is derived from an EMBL/GenBank/DDBJ whole genome shotgun (WGS) entry which is preliminary data.</text>
</comment>
<name>A0A814JCN6_9BILA</name>
<sequence length="145" mass="16739">MWAANVSAISTIWQPSDWAYGPLGLFKKTQNIQFSINTMVTGNLFRDMIVDGQSTINQRLSKENQSQNKTTDLYVGLDWIDVQDIGQFQTLVMSKWARDDPRDRNLTKSERRQLLHQYAQELAPNSKSPNENKYADTVIWTDIII</sequence>
<protein>
    <submittedName>
        <fullName evidence="1">Uncharacterized protein</fullName>
    </submittedName>
</protein>
<accession>A0A814JCN6</accession>
<dbReference type="AlphaFoldDB" id="A0A814JCN6"/>
<gene>
    <name evidence="1" type="ORF">JYZ213_LOCUS17857</name>
</gene>
<dbReference type="EMBL" id="CAJNOG010000170">
    <property type="protein sequence ID" value="CAF1035750.1"/>
    <property type="molecule type" value="Genomic_DNA"/>
</dbReference>
<evidence type="ECO:0000313" key="1">
    <source>
        <dbReference type="EMBL" id="CAF1035750.1"/>
    </source>
</evidence>